<keyword evidence="1" id="KW-0732">Signal</keyword>
<keyword evidence="3" id="KW-1185">Reference proteome</keyword>
<dbReference type="VEuPathDB" id="TriTrypDB:TvY486_0018990"/>
<proteinExistence type="predicted"/>
<evidence type="ECO:0000313" key="3">
    <source>
        <dbReference type="Proteomes" id="UP000009027"/>
    </source>
</evidence>
<evidence type="ECO:0000313" key="2">
    <source>
        <dbReference type="EMBL" id="CCD19207.1"/>
    </source>
</evidence>
<protein>
    <submittedName>
        <fullName evidence="2">Uncharacterized protein</fullName>
    </submittedName>
</protein>
<feature type="chain" id="PRO_5003390706" evidence="1">
    <location>
        <begin position="21"/>
        <end position="245"/>
    </location>
</feature>
<dbReference type="AlphaFoldDB" id="F9WNT6"/>
<dbReference type="EMBL" id="CAEX01002867">
    <property type="protein sequence ID" value="CCD19207.1"/>
    <property type="molecule type" value="Genomic_DNA"/>
</dbReference>
<evidence type="ECO:0000256" key="1">
    <source>
        <dbReference type="SAM" id="SignalP"/>
    </source>
</evidence>
<sequence>MHSPSQLQKQCLTLLRSLLACCPPPLPRCCAPPCAHSVALALFFRCTHRFSPVKVQNVLRRPRSRPKTQLAVCICALHCPVFPRPFHQRLQKSSSNWPRVRPPDPCSEKALNKIKNHAPFTTPFPPAKPHPIDPPRPRFASRKVSSFSYLYFLATFFAVPSPLPTAPLSSANLRASVRRRNSLALSTQRRPSVCPTPCPTLPMSRLFASVCPRVAAQVLSIALFFRPSFSPPSRLYPIVSEQIHL</sequence>
<reference evidence="2 3" key="1">
    <citation type="journal article" date="2012" name="Proc. Natl. Acad. Sci. U.S.A.">
        <title>Antigenic diversity is generated by distinct evolutionary mechanisms in African trypanosome species.</title>
        <authorList>
            <person name="Jackson A.P."/>
            <person name="Berry A."/>
            <person name="Aslett M."/>
            <person name="Allison H.C."/>
            <person name="Burton P."/>
            <person name="Vavrova-Anderson J."/>
            <person name="Brown R."/>
            <person name="Browne H."/>
            <person name="Corton N."/>
            <person name="Hauser H."/>
            <person name="Gamble J."/>
            <person name="Gilderthorp R."/>
            <person name="Marcello L."/>
            <person name="McQuillan J."/>
            <person name="Otto T.D."/>
            <person name="Quail M.A."/>
            <person name="Sanders M.J."/>
            <person name="van Tonder A."/>
            <person name="Ginger M.L."/>
            <person name="Field M.C."/>
            <person name="Barry J.D."/>
            <person name="Hertz-Fowler C."/>
            <person name="Berriman M."/>
        </authorList>
    </citation>
    <scope>NUCLEOTIDE SEQUENCE</scope>
    <source>
        <strain evidence="2 3">Y486</strain>
    </source>
</reference>
<name>F9WNT6_TRYVY</name>
<accession>F9WNT6</accession>
<feature type="signal peptide" evidence="1">
    <location>
        <begin position="1"/>
        <end position="20"/>
    </location>
</feature>
<organism evidence="2 3">
    <name type="scientific">Trypanosoma vivax (strain Y486)</name>
    <dbReference type="NCBI Taxonomy" id="1055687"/>
    <lineage>
        <taxon>Eukaryota</taxon>
        <taxon>Discoba</taxon>
        <taxon>Euglenozoa</taxon>
        <taxon>Kinetoplastea</taxon>
        <taxon>Metakinetoplastina</taxon>
        <taxon>Trypanosomatida</taxon>
        <taxon>Trypanosomatidae</taxon>
        <taxon>Trypanosoma</taxon>
        <taxon>Duttonella</taxon>
    </lineage>
</organism>
<dbReference type="Proteomes" id="UP000009027">
    <property type="component" value="Unassembled WGS sequence"/>
</dbReference>
<gene>
    <name evidence="2" type="ORF">TvY486_0018990</name>
</gene>